<keyword evidence="5 9" id="KW-0539">Nucleus</keyword>
<dbReference type="EC" id="3.1.3.16" evidence="2 9"/>
<feature type="compositionally biased region" description="Basic and acidic residues" evidence="10">
    <location>
        <begin position="632"/>
        <end position="648"/>
    </location>
</feature>
<dbReference type="Pfam" id="PF00533">
    <property type="entry name" value="BRCT"/>
    <property type="match status" value="1"/>
</dbReference>
<reference evidence="13" key="1">
    <citation type="submission" date="2020-03" db="EMBL/GenBank/DDBJ databases">
        <authorList>
            <person name="Chebbi M.A."/>
            <person name="Drezen J.M."/>
        </authorList>
    </citation>
    <scope>NUCLEOTIDE SEQUENCE</scope>
    <source>
        <tissue evidence="13">Whole body</tissue>
    </source>
</reference>
<evidence type="ECO:0000313" key="14">
    <source>
        <dbReference type="Proteomes" id="UP000729913"/>
    </source>
</evidence>
<dbReference type="AlphaFoldDB" id="A0A8J5R190"/>
<feature type="domain" description="BRCT" evidence="11">
    <location>
        <begin position="476"/>
        <end position="569"/>
    </location>
</feature>
<evidence type="ECO:0000256" key="2">
    <source>
        <dbReference type="ARBA" id="ARBA00013081"/>
    </source>
</evidence>
<sequence length="713" mass="80595">MASIEIVFPRNEQPGKIKKWRVATGSMISARSVLFLYCPVNSNGDDTQNSEEKYRSTQSGRITQILAKEGDTIQPGQVIFRMTVCTHPTVIKDLCGRCGADLQNETLNKDGKDKVISEASVPMLHSIPELKVCPELAEKIGKEDEQRLLKDRKLALLVDLDQTIVHTTNDTVPAIMKDVFHYQLYGPNSPWYHTRLRPGTNHFLQEMSKMYELHICTFGARKYAHTVAALLDKEGKLFSQRILSRDECFNSVSKTANLKALFPCGDDLVCIIDDREDVWQGCGNLVQVKPYHFFRHTGDIHAPPGLEKRDPMDQSSSPEEEIGSFDTEEQSIDTSKKNNENGINDNVSEETSEDDKKERGKEIDDVVIKSPEDSKESDKTGETSESSEPSKNKQSNENIDNKSTTKTKDQNNDGEIKSSDVPLTDVKKSDETEIEDNDHDDYLLYLEDILRRVHNEFYKNIDNNDRKSLREIIPQVRVRVLEGLCLTFSGLVPTNHKLEQSRAYKVAVAFGAKVTQDLTESTTHLVAIKPGTAKANTAKKNPNIKIVNPDWLWSCAERWEHVDERLFPLTAQARGSRVPPPHCSSPEHVEVKESEVVDSFANSINPLMSFTQEEIDIMDKEVDDDIKRRKIQRDSSCDSSEGKGKDYDINEDNDDDDEDPVTRFRRGEPLPDDLDLGDQGSQDSVEIDDPAEEDDDKEWNAMGAALEREFLSE</sequence>
<feature type="domain" description="FCP1 homology" evidence="12">
    <location>
        <begin position="149"/>
        <end position="312"/>
    </location>
</feature>
<dbReference type="InterPro" id="IPR001357">
    <property type="entry name" value="BRCT_dom"/>
</dbReference>
<comment type="catalytic activity">
    <reaction evidence="8 9">
        <text>O-phospho-L-threonyl-[protein] + H2O = L-threonyl-[protein] + phosphate</text>
        <dbReference type="Rhea" id="RHEA:47004"/>
        <dbReference type="Rhea" id="RHEA-COMP:11060"/>
        <dbReference type="Rhea" id="RHEA-COMP:11605"/>
        <dbReference type="ChEBI" id="CHEBI:15377"/>
        <dbReference type="ChEBI" id="CHEBI:30013"/>
        <dbReference type="ChEBI" id="CHEBI:43474"/>
        <dbReference type="ChEBI" id="CHEBI:61977"/>
        <dbReference type="EC" id="3.1.3.16"/>
    </reaction>
</comment>
<dbReference type="GO" id="GO:0005634">
    <property type="term" value="C:nucleus"/>
    <property type="evidence" value="ECO:0007669"/>
    <property type="project" value="UniProtKB-SubCell"/>
</dbReference>
<dbReference type="CDD" id="cd17729">
    <property type="entry name" value="BRCT_CTDP1"/>
    <property type="match status" value="1"/>
</dbReference>
<evidence type="ECO:0000256" key="9">
    <source>
        <dbReference type="RuleBase" id="RU366066"/>
    </source>
</evidence>
<dbReference type="SMART" id="SM00292">
    <property type="entry name" value="BRCT"/>
    <property type="match status" value="1"/>
</dbReference>
<evidence type="ECO:0000256" key="1">
    <source>
        <dbReference type="ARBA" id="ARBA00004123"/>
    </source>
</evidence>
<feature type="compositionally biased region" description="Acidic residues" evidence="10">
    <location>
        <begin position="318"/>
        <end position="331"/>
    </location>
</feature>
<dbReference type="InterPro" id="IPR004274">
    <property type="entry name" value="FCP1_dom"/>
</dbReference>
<keyword evidence="3 9" id="KW-0378">Hydrolase</keyword>
<evidence type="ECO:0000259" key="11">
    <source>
        <dbReference type="PROSITE" id="PS50172"/>
    </source>
</evidence>
<protein>
    <recommendedName>
        <fullName evidence="6 9">RNA polymerase II subunit A C-terminal domain phosphatase</fullName>
        <ecNumber evidence="2 9">3.1.3.16</ecNumber>
    </recommendedName>
</protein>
<dbReference type="PROSITE" id="PS50172">
    <property type="entry name" value="BRCT"/>
    <property type="match status" value="1"/>
</dbReference>
<comment type="subcellular location">
    <subcellularLocation>
        <location evidence="1 9">Nucleus</location>
    </subcellularLocation>
</comment>
<evidence type="ECO:0000256" key="8">
    <source>
        <dbReference type="ARBA" id="ARBA00048336"/>
    </source>
</evidence>
<keyword evidence="14" id="KW-1185">Reference proteome</keyword>
<dbReference type="Pfam" id="PF26077">
    <property type="entry name" value="BSH_Fcp1"/>
    <property type="match status" value="1"/>
</dbReference>
<evidence type="ECO:0000256" key="4">
    <source>
        <dbReference type="ARBA" id="ARBA00022912"/>
    </source>
</evidence>
<dbReference type="FunFam" id="3.40.50.10190:FF:000007">
    <property type="entry name" value="RNA polymerase II subunit A C-terminal domain phosphatase"/>
    <property type="match status" value="1"/>
</dbReference>
<dbReference type="PROSITE" id="PS50969">
    <property type="entry name" value="FCP1"/>
    <property type="match status" value="1"/>
</dbReference>
<dbReference type="GO" id="GO:0008420">
    <property type="term" value="F:RNA polymerase II CTD heptapeptide repeat phosphatase activity"/>
    <property type="evidence" value="ECO:0007669"/>
    <property type="project" value="UniProtKB-UniRule"/>
</dbReference>
<feature type="region of interest" description="Disordered" evidence="10">
    <location>
        <begin position="299"/>
        <end position="432"/>
    </location>
</feature>
<dbReference type="OrthoDB" id="10249888at2759"/>
<evidence type="ECO:0000256" key="10">
    <source>
        <dbReference type="SAM" id="MobiDB-lite"/>
    </source>
</evidence>
<dbReference type="PANTHER" id="PTHR23081:SF36">
    <property type="entry name" value="RNA POLYMERASE II SUBUNIT A C-TERMINAL DOMAIN PHOSPHATASE"/>
    <property type="match status" value="1"/>
</dbReference>
<evidence type="ECO:0000256" key="7">
    <source>
        <dbReference type="ARBA" id="ARBA00047761"/>
    </source>
</evidence>
<feature type="compositionally biased region" description="Acidic residues" evidence="10">
    <location>
        <begin position="649"/>
        <end position="659"/>
    </location>
</feature>
<evidence type="ECO:0000256" key="6">
    <source>
        <dbReference type="ARBA" id="ARBA00040602"/>
    </source>
</evidence>
<accession>A0A8J5R190</accession>
<evidence type="ECO:0000256" key="3">
    <source>
        <dbReference type="ARBA" id="ARBA00022801"/>
    </source>
</evidence>
<dbReference type="InterPro" id="IPR039189">
    <property type="entry name" value="Fcp1"/>
</dbReference>
<feature type="compositionally biased region" description="Basic and acidic residues" evidence="10">
    <location>
        <begin position="354"/>
        <end position="382"/>
    </location>
</feature>
<dbReference type="PANTHER" id="PTHR23081">
    <property type="entry name" value="RNA POLYMERASE II CTD PHOSPHATASE"/>
    <property type="match status" value="1"/>
</dbReference>
<gene>
    <name evidence="13" type="ORF">G9C98_003242</name>
</gene>
<dbReference type="Proteomes" id="UP000729913">
    <property type="component" value="Unassembled WGS sequence"/>
</dbReference>
<name>A0A8J5R190_9HYME</name>
<dbReference type="InterPro" id="IPR011947">
    <property type="entry name" value="FCP1_euk"/>
</dbReference>
<dbReference type="Pfam" id="PF03031">
    <property type="entry name" value="NIF"/>
    <property type="match status" value="1"/>
</dbReference>
<comment type="function">
    <text evidence="9">This promotes the activity of RNA polymerase II.</text>
</comment>
<feature type="compositionally biased region" description="Polar residues" evidence="10">
    <location>
        <begin position="383"/>
        <end position="404"/>
    </location>
</feature>
<organism evidence="13 14">
    <name type="scientific">Cotesia typhae</name>
    <dbReference type="NCBI Taxonomy" id="2053667"/>
    <lineage>
        <taxon>Eukaryota</taxon>
        <taxon>Metazoa</taxon>
        <taxon>Ecdysozoa</taxon>
        <taxon>Arthropoda</taxon>
        <taxon>Hexapoda</taxon>
        <taxon>Insecta</taxon>
        <taxon>Pterygota</taxon>
        <taxon>Neoptera</taxon>
        <taxon>Endopterygota</taxon>
        <taxon>Hymenoptera</taxon>
        <taxon>Apocrita</taxon>
        <taxon>Ichneumonoidea</taxon>
        <taxon>Braconidae</taxon>
        <taxon>Microgastrinae</taxon>
        <taxon>Cotesia</taxon>
    </lineage>
</organism>
<dbReference type="SMART" id="SM00577">
    <property type="entry name" value="CPDc"/>
    <property type="match status" value="1"/>
</dbReference>
<dbReference type="InterPro" id="IPR058785">
    <property type="entry name" value="BSH_FCP1"/>
</dbReference>
<comment type="caution">
    <text evidence="13">The sequence shown here is derived from an EMBL/GenBank/DDBJ whole genome shotgun (WGS) entry which is preliminary data.</text>
</comment>
<evidence type="ECO:0000256" key="5">
    <source>
        <dbReference type="ARBA" id="ARBA00023242"/>
    </source>
</evidence>
<feature type="compositionally biased region" description="Basic and acidic residues" evidence="10">
    <location>
        <begin position="406"/>
        <end position="418"/>
    </location>
</feature>
<keyword evidence="4" id="KW-0904">Protein phosphatase</keyword>
<evidence type="ECO:0000259" key="12">
    <source>
        <dbReference type="PROSITE" id="PS50969"/>
    </source>
</evidence>
<comment type="catalytic activity">
    <reaction evidence="7 9">
        <text>O-phospho-L-seryl-[protein] + H2O = L-seryl-[protein] + phosphate</text>
        <dbReference type="Rhea" id="RHEA:20629"/>
        <dbReference type="Rhea" id="RHEA-COMP:9863"/>
        <dbReference type="Rhea" id="RHEA-COMP:11604"/>
        <dbReference type="ChEBI" id="CHEBI:15377"/>
        <dbReference type="ChEBI" id="CHEBI:29999"/>
        <dbReference type="ChEBI" id="CHEBI:43474"/>
        <dbReference type="ChEBI" id="CHEBI:83421"/>
        <dbReference type="EC" id="3.1.3.16"/>
    </reaction>
</comment>
<dbReference type="NCBIfam" id="TIGR02250">
    <property type="entry name" value="FCP1_euk"/>
    <property type="match status" value="1"/>
</dbReference>
<dbReference type="EMBL" id="JAAOIC020000039">
    <property type="protein sequence ID" value="KAG8038935.1"/>
    <property type="molecule type" value="Genomic_DNA"/>
</dbReference>
<dbReference type="CDD" id="cd07521">
    <property type="entry name" value="HAD_FCP1-like"/>
    <property type="match status" value="1"/>
</dbReference>
<feature type="compositionally biased region" description="Acidic residues" evidence="10">
    <location>
        <begin position="685"/>
        <end position="697"/>
    </location>
</feature>
<reference evidence="13" key="2">
    <citation type="submission" date="2021-04" db="EMBL/GenBank/DDBJ databases">
        <title>Genome-wide patterns of bracovirus chromosomal integration into multiple host tissues during parasitism.</title>
        <authorList>
            <person name="Chebbi M.A.C."/>
        </authorList>
    </citation>
    <scope>NUCLEOTIDE SEQUENCE</scope>
    <source>
        <tissue evidence="13">Whole body</tissue>
    </source>
</reference>
<feature type="compositionally biased region" description="Basic and acidic residues" evidence="10">
    <location>
        <begin position="660"/>
        <end position="669"/>
    </location>
</feature>
<feature type="region of interest" description="Disordered" evidence="10">
    <location>
        <begin position="628"/>
        <end position="697"/>
    </location>
</feature>
<evidence type="ECO:0000313" key="13">
    <source>
        <dbReference type="EMBL" id="KAG8038935.1"/>
    </source>
</evidence>
<proteinExistence type="predicted"/>